<feature type="coiled-coil region" evidence="1">
    <location>
        <begin position="12"/>
        <end position="60"/>
    </location>
</feature>
<keyword evidence="1" id="KW-0175">Coiled coil</keyword>
<sequence>MRGKRRVVESTSEEIKSQITSIEEQIIKLTEDIKGLRAQKKELAKDLIAAEKKETAVKEEQAMKDLANLLKEKGLTVEEVRNIIDK</sequence>
<reference evidence="2 3" key="1">
    <citation type="submission" date="2020-08" db="EMBL/GenBank/DDBJ databases">
        <title>Genome public.</title>
        <authorList>
            <person name="Liu C."/>
            <person name="Sun Q."/>
        </authorList>
    </citation>
    <scope>NUCLEOTIDE SEQUENCE [LARGE SCALE GENOMIC DNA]</scope>
    <source>
        <strain evidence="2 3">M29</strain>
    </source>
</reference>
<proteinExistence type="predicted"/>
<gene>
    <name evidence="2" type="ORF">H8Z82_07845</name>
</gene>
<dbReference type="EMBL" id="JACOQG010000010">
    <property type="protein sequence ID" value="MBC5779572.1"/>
    <property type="molecule type" value="Genomic_DNA"/>
</dbReference>
<evidence type="ECO:0000313" key="2">
    <source>
        <dbReference type="EMBL" id="MBC5779572.1"/>
    </source>
</evidence>
<name>A0ABR7IHQ7_9FIRM</name>
<dbReference type="RefSeq" id="WP_186994816.1">
    <property type="nucleotide sequence ID" value="NZ_JACOQG010000010.1"/>
</dbReference>
<keyword evidence="3" id="KW-1185">Reference proteome</keyword>
<evidence type="ECO:0000256" key="1">
    <source>
        <dbReference type="SAM" id="Coils"/>
    </source>
</evidence>
<comment type="caution">
    <text evidence="2">The sequence shown here is derived from an EMBL/GenBank/DDBJ whole genome shotgun (WGS) entry which is preliminary data.</text>
</comment>
<evidence type="ECO:0000313" key="3">
    <source>
        <dbReference type="Proteomes" id="UP000649826"/>
    </source>
</evidence>
<protein>
    <submittedName>
        <fullName evidence="2">Uncharacterized protein</fullName>
    </submittedName>
</protein>
<organism evidence="2 3">
    <name type="scientific">Blautia difficilis</name>
    <dbReference type="NCBI Taxonomy" id="2763027"/>
    <lineage>
        <taxon>Bacteria</taxon>
        <taxon>Bacillati</taxon>
        <taxon>Bacillota</taxon>
        <taxon>Clostridia</taxon>
        <taxon>Lachnospirales</taxon>
        <taxon>Lachnospiraceae</taxon>
        <taxon>Blautia</taxon>
    </lineage>
</organism>
<dbReference type="Proteomes" id="UP000649826">
    <property type="component" value="Unassembled WGS sequence"/>
</dbReference>
<accession>A0ABR7IHQ7</accession>